<dbReference type="EC" id="3.5.2.3" evidence="6"/>
<feature type="domain" description="Amidohydrolase-related" evidence="7">
    <location>
        <begin position="51"/>
        <end position="417"/>
    </location>
</feature>
<keyword evidence="4 6" id="KW-0378">Hydrolase</keyword>
<dbReference type="GO" id="GO:0005737">
    <property type="term" value="C:cytoplasm"/>
    <property type="evidence" value="ECO:0007669"/>
    <property type="project" value="TreeGrafter"/>
</dbReference>
<comment type="cofactor">
    <cofactor evidence="6">
        <name>Zn(2+)</name>
        <dbReference type="ChEBI" id="CHEBI:29105"/>
    </cofactor>
    <text evidence="6">Binds 2 Zn(2+) ions per subunit.</text>
</comment>
<dbReference type="UniPathway" id="UPA00070">
    <property type="reaction ID" value="UER00117"/>
</dbReference>
<comment type="similarity">
    <text evidence="2 6">Belongs to the metallo-dependent hydrolases superfamily. DHOase family. Class I DHOase subfamily.</text>
</comment>
<feature type="binding site" evidence="6">
    <location>
        <position position="308"/>
    </location>
    <ligand>
        <name>substrate</name>
    </ligand>
</feature>
<keyword evidence="9" id="KW-1185">Reference proteome</keyword>
<evidence type="ECO:0000256" key="3">
    <source>
        <dbReference type="ARBA" id="ARBA00022723"/>
    </source>
</evidence>
<dbReference type="GO" id="GO:0044205">
    <property type="term" value="P:'de novo' UMP biosynthetic process"/>
    <property type="evidence" value="ECO:0007669"/>
    <property type="project" value="UniProtKB-UniRule"/>
</dbReference>
<feature type="binding site" evidence="6">
    <location>
        <position position="94"/>
    </location>
    <ligand>
        <name>substrate</name>
    </ligand>
</feature>
<evidence type="ECO:0000259" key="7">
    <source>
        <dbReference type="Pfam" id="PF01979"/>
    </source>
</evidence>
<dbReference type="AlphaFoldDB" id="A0A318YCH9"/>
<dbReference type="GO" id="GO:0006145">
    <property type="term" value="P:purine nucleobase catabolic process"/>
    <property type="evidence" value="ECO:0007669"/>
    <property type="project" value="TreeGrafter"/>
</dbReference>
<dbReference type="Proteomes" id="UP000248132">
    <property type="component" value="Unassembled WGS sequence"/>
</dbReference>
<accession>A0A318YCH9</accession>
<dbReference type="GO" id="GO:0004038">
    <property type="term" value="F:allantoinase activity"/>
    <property type="evidence" value="ECO:0007669"/>
    <property type="project" value="TreeGrafter"/>
</dbReference>
<evidence type="ECO:0000256" key="6">
    <source>
        <dbReference type="HAMAP-Rule" id="MF_00220"/>
    </source>
</evidence>
<dbReference type="SUPFAM" id="SSF51556">
    <property type="entry name" value="Metallo-dependent hydrolases"/>
    <property type="match status" value="1"/>
</dbReference>
<dbReference type="PANTHER" id="PTHR43668">
    <property type="entry name" value="ALLANTOINASE"/>
    <property type="match status" value="1"/>
</dbReference>
<keyword evidence="3 6" id="KW-0479">Metal-binding</keyword>
<feature type="binding site" evidence="6">
    <location>
        <position position="231"/>
    </location>
    <ligand>
        <name>Zn(2+)</name>
        <dbReference type="ChEBI" id="CHEBI:29105"/>
        <label>2</label>
    </ligand>
</feature>
<dbReference type="GO" id="GO:0004151">
    <property type="term" value="F:dihydroorotase activity"/>
    <property type="evidence" value="ECO:0007669"/>
    <property type="project" value="UniProtKB-UniRule"/>
</dbReference>
<evidence type="ECO:0000313" key="9">
    <source>
        <dbReference type="Proteomes" id="UP000248132"/>
    </source>
</evidence>
<comment type="caution">
    <text evidence="6">Lacks conserved residue(s) required for the propagation of feature annotation.</text>
</comment>
<feature type="binding site" evidence="6">
    <location>
        <position position="151"/>
    </location>
    <ligand>
        <name>Zn(2+)</name>
        <dbReference type="ChEBI" id="CHEBI:29105"/>
        <label>1</label>
    </ligand>
</feature>
<dbReference type="NCBIfam" id="TIGR00857">
    <property type="entry name" value="pyrC_multi"/>
    <property type="match status" value="1"/>
</dbReference>
<feature type="binding site" evidence="6">
    <location>
        <position position="277"/>
    </location>
    <ligand>
        <name>substrate</name>
    </ligand>
</feature>
<protein>
    <recommendedName>
        <fullName evidence="6">Dihydroorotase</fullName>
        <shortName evidence="6">DHOase</shortName>
        <ecNumber evidence="6">3.5.2.3</ecNumber>
    </recommendedName>
</protein>
<reference evidence="8 9" key="1">
    <citation type="submission" date="2018-06" db="EMBL/GenBank/DDBJ databases">
        <title>Genomic Encyclopedia of Type Strains, Phase I: the one thousand microbial genomes (KMG-I) project.</title>
        <authorList>
            <person name="Kyrpides N."/>
        </authorList>
    </citation>
    <scope>NUCLEOTIDE SEQUENCE [LARGE SCALE GENOMIC DNA]</scope>
    <source>
        <strain evidence="8 9">DSM 19573</strain>
    </source>
</reference>
<comment type="caution">
    <text evidence="8">The sequence shown here is derived from an EMBL/GenBank/DDBJ whole genome shotgun (WGS) entry which is preliminary data.</text>
</comment>
<evidence type="ECO:0000256" key="2">
    <source>
        <dbReference type="ARBA" id="ARBA00010286"/>
    </source>
</evidence>
<comment type="catalytic activity">
    <reaction evidence="6">
        <text>(S)-dihydroorotate + H2O = N-carbamoyl-L-aspartate + H(+)</text>
        <dbReference type="Rhea" id="RHEA:24296"/>
        <dbReference type="ChEBI" id="CHEBI:15377"/>
        <dbReference type="ChEBI" id="CHEBI:15378"/>
        <dbReference type="ChEBI" id="CHEBI:30864"/>
        <dbReference type="ChEBI" id="CHEBI:32814"/>
        <dbReference type="EC" id="3.5.2.3"/>
    </reaction>
</comment>
<dbReference type="OrthoDB" id="9765462at2"/>
<dbReference type="InterPro" id="IPR002195">
    <property type="entry name" value="Dihydroorotase_CS"/>
</dbReference>
<gene>
    <name evidence="6" type="primary">pyrC</name>
    <name evidence="8" type="ORF">LY28_00193</name>
</gene>
<evidence type="ECO:0000256" key="1">
    <source>
        <dbReference type="ARBA" id="ARBA00002368"/>
    </source>
</evidence>
<dbReference type="EMBL" id="QKMR01000001">
    <property type="protein sequence ID" value="PYG90312.1"/>
    <property type="molecule type" value="Genomic_DNA"/>
</dbReference>
<dbReference type="RefSeq" id="WP_110460285.1">
    <property type="nucleotide sequence ID" value="NZ_QKMR01000001.1"/>
</dbReference>
<feature type="binding site" evidence="6">
    <location>
        <position position="178"/>
    </location>
    <ligand>
        <name>Zn(2+)</name>
        <dbReference type="ChEBI" id="CHEBI:29105"/>
        <label>2</label>
    </ligand>
</feature>
<dbReference type="SUPFAM" id="SSF51338">
    <property type="entry name" value="Composite domain of metallo-dependent hydrolases"/>
    <property type="match status" value="1"/>
</dbReference>
<dbReference type="HAMAP" id="MF_00220_B">
    <property type="entry name" value="PyrC_classI_B"/>
    <property type="match status" value="1"/>
</dbReference>
<dbReference type="InterPro" id="IPR050138">
    <property type="entry name" value="DHOase/Allantoinase_Hydrolase"/>
</dbReference>
<dbReference type="PANTHER" id="PTHR43668:SF2">
    <property type="entry name" value="ALLANTOINASE"/>
    <property type="match status" value="1"/>
</dbReference>
<feature type="binding site" evidence="6">
    <location>
        <position position="60"/>
    </location>
    <ligand>
        <name>Zn(2+)</name>
        <dbReference type="ChEBI" id="CHEBI:29105"/>
        <label>1</label>
    </ligand>
</feature>
<feature type="active site" evidence="6">
    <location>
        <position position="304"/>
    </location>
</feature>
<dbReference type="CDD" id="cd01317">
    <property type="entry name" value="DHOase_IIa"/>
    <property type="match status" value="1"/>
</dbReference>
<feature type="binding site" evidence="6">
    <location>
        <position position="304"/>
    </location>
    <ligand>
        <name>Zn(2+)</name>
        <dbReference type="ChEBI" id="CHEBI:29105"/>
        <label>1</label>
    </ligand>
</feature>
<dbReference type="Pfam" id="PF01979">
    <property type="entry name" value="Amidohydro_1"/>
    <property type="match status" value="1"/>
</dbReference>
<keyword evidence="5 6" id="KW-0665">Pyrimidine biosynthesis</keyword>
<proteinExistence type="inferred from homology"/>
<dbReference type="PROSITE" id="PS00482">
    <property type="entry name" value="DIHYDROOROTASE_1"/>
    <property type="match status" value="1"/>
</dbReference>
<organism evidence="8 9">
    <name type="scientific">Ruminiclostridium sufflavum DSM 19573</name>
    <dbReference type="NCBI Taxonomy" id="1121337"/>
    <lineage>
        <taxon>Bacteria</taxon>
        <taxon>Bacillati</taxon>
        <taxon>Bacillota</taxon>
        <taxon>Clostridia</taxon>
        <taxon>Eubacteriales</taxon>
        <taxon>Oscillospiraceae</taxon>
        <taxon>Ruminiclostridium</taxon>
    </lineage>
</organism>
<comment type="pathway">
    <text evidence="6">Pyrimidine metabolism; UMP biosynthesis via de novo pathway; (S)-dihydroorotate from bicarbonate: step 3/3.</text>
</comment>
<dbReference type="InterPro" id="IPR004722">
    <property type="entry name" value="DHOase"/>
</dbReference>
<evidence type="ECO:0000313" key="8">
    <source>
        <dbReference type="EMBL" id="PYG90312.1"/>
    </source>
</evidence>
<dbReference type="InterPro" id="IPR006680">
    <property type="entry name" value="Amidohydro-rel"/>
</dbReference>
<dbReference type="Gene3D" id="2.30.40.10">
    <property type="entry name" value="Urease, subunit C, domain 1"/>
    <property type="match status" value="1"/>
</dbReference>
<name>A0A318YCH9_9FIRM</name>
<dbReference type="InterPro" id="IPR032466">
    <property type="entry name" value="Metal_Hydrolase"/>
</dbReference>
<dbReference type="GO" id="GO:0008270">
    <property type="term" value="F:zinc ion binding"/>
    <property type="evidence" value="ECO:0007669"/>
    <property type="project" value="UniProtKB-UniRule"/>
</dbReference>
<dbReference type="InterPro" id="IPR011059">
    <property type="entry name" value="Metal-dep_hydrolase_composite"/>
</dbReference>
<evidence type="ECO:0000256" key="4">
    <source>
        <dbReference type="ARBA" id="ARBA00022801"/>
    </source>
</evidence>
<sequence>MILIKDGRVIDPKSRLDDNLDVVIQDNKIVKIGKYQRSDEYEDIIEAKGLIVAPGLIDVHVHFRDPGFTYKENISSGAKAAAKGGVTTVVCMANTNPVVDSTEILKYVLEQGKKTEINVLSVAAVTKGMSGKELTDMDELKKAGAVGFSDDGKPILDEPVIIQAMMEAKRLNVPLSLHEEHPSLVFNAGINQGAVAEKMGINGAAAAAEDVLVARDCMLAIHTGACVHIQHISSGNSVRMVRLAKEMGARVYAEATPHHFSLTEDSVLLKGSCAKVNPPVRTRKDRYEIIEGLKDGTIDIIATDHAPHSTQEKEKALTEAPSGMIGLETMLALGVTELVRKGHLSMLQLIEKMTLNPAGLYRMSVGSIEEGAAADLVIFDENEKWKVDKFVSKSCNSPFIGQELYGRVKYTICNGRIAYKDNLQKKY</sequence>
<dbReference type="NCBIfam" id="NF006839">
    <property type="entry name" value="PRK09357.1-4"/>
    <property type="match status" value="1"/>
</dbReference>
<comment type="function">
    <text evidence="1 6">Catalyzes the reversible cyclization of carbamoyl aspartate to dihydroorotate.</text>
</comment>
<evidence type="ECO:0000256" key="5">
    <source>
        <dbReference type="ARBA" id="ARBA00022975"/>
    </source>
</evidence>
<feature type="binding site" evidence="6">
    <location>
        <begin position="62"/>
        <end position="64"/>
    </location>
    <ligand>
        <name>substrate</name>
    </ligand>
</feature>
<keyword evidence="6" id="KW-0862">Zinc</keyword>
<feature type="binding site" evidence="6">
    <location>
        <position position="151"/>
    </location>
    <ligand>
        <name>Zn(2+)</name>
        <dbReference type="ChEBI" id="CHEBI:29105"/>
        <label>2</label>
    </ligand>
</feature>
<dbReference type="PROSITE" id="PS00483">
    <property type="entry name" value="DIHYDROOROTASE_2"/>
    <property type="match status" value="1"/>
</dbReference>
<feature type="binding site" evidence="6">
    <location>
        <position position="62"/>
    </location>
    <ligand>
        <name>Zn(2+)</name>
        <dbReference type="ChEBI" id="CHEBI:29105"/>
        <label>1</label>
    </ligand>
</feature>
<dbReference type="Gene3D" id="3.20.20.140">
    <property type="entry name" value="Metal-dependent hydrolases"/>
    <property type="match status" value="1"/>
</dbReference>